<protein>
    <submittedName>
        <fullName evidence="2">HesA/MoeB/ThiF family protein</fullName>
    </submittedName>
</protein>
<evidence type="ECO:0000313" key="2">
    <source>
        <dbReference type="EMBL" id="MFL1731620.1"/>
    </source>
</evidence>
<dbReference type="InterPro" id="IPR000594">
    <property type="entry name" value="ThiF_NAD_FAD-bd"/>
</dbReference>
<dbReference type="PANTHER" id="PTHR10953">
    <property type="entry name" value="UBIQUITIN-ACTIVATING ENZYME E1"/>
    <property type="match status" value="1"/>
</dbReference>
<dbReference type="RefSeq" id="WP_249097461.1">
    <property type="nucleotide sequence ID" value="NZ_JAMBAQ010000001.1"/>
</dbReference>
<dbReference type="Gene3D" id="3.40.50.720">
    <property type="entry name" value="NAD(P)-binding Rossmann-like Domain"/>
    <property type="match status" value="1"/>
</dbReference>
<reference evidence="2 3" key="1">
    <citation type="submission" date="2024-11" db="EMBL/GenBank/DDBJ databases">
        <title>First Report of Moraxella oculi in Brazil in an Infectious Bovine Keratoconjunctivitis Outbreak.</title>
        <authorList>
            <person name="Carvalho C.V."/>
            <person name="Domingues R."/>
            <person name="Coutinho C."/>
            <person name="Honorio N.T.B.S."/>
            <person name="Faza D.R.L.R."/>
            <person name="Carvalho W.A."/>
            <person name="Machado A.B.F."/>
            <person name="Martins M.F."/>
            <person name="Gaspar E.B."/>
        </authorList>
    </citation>
    <scope>NUCLEOTIDE SEQUENCE [LARGE SCALE GENOMIC DNA]</scope>
    <source>
        <strain evidence="2 3">2117LE</strain>
    </source>
</reference>
<gene>
    <name evidence="2" type="ORF">ACJHVH_01195</name>
</gene>
<proteinExistence type="predicted"/>
<evidence type="ECO:0000259" key="1">
    <source>
        <dbReference type="Pfam" id="PF00899"/>
    </source>
</evidence>
<dbReference type="Proteomes" id="UP001624684">
    <property type="component" value="Unassembled WGS sequence"/>
</dbReference>
<dbReference type="EMBL" id="JBJJXE010000001">
    <property type="protein sequence ID" value="MFL1731620.1"/>
    <property type="molecule type" value="Genomic_DNA"/>
</dbReference>
<keyword evidence="3" id="KW-1185">Reference proteome</keyword>
<dbReference type="InterPro" id="IPR035985">
    <property type="entry name" value="Ubiquitin-activating_enz"/>
</dbReference>
<sequence length="258" mass="28144">MTDLLSDAEVLRYSRQILLDDWDIDAQLNLKKSSVLIVGMGGLGCPVSQVLVRAGIGILHLVDFDVVDESNLQRQTLFTADDVGQSKAKVACQRLRQHNPFTQIQHTEVKLTQDNVAAIITQLSPDLVIDCTDNFAIRDLLNQTCRAASKPLLSNSAIGEVGQIALFTTETGCYHCLFGAEAGDEMTCASSGVLASTVSIIGSMTAQVALDFLGRHHHSIANELLLWQGRTMSLRKVKFSQNPDCPVCQRPIISHSKI</sequence>
<dbReference type="PANTHER" id="PTHR10953:SF102">
    <property type="entry name" value="ADENYLYLTRANSFERASE AND SULFURTRANSFERASE MOCS3"/>
    <property type="match status" value="1"/>
</dbReference>
<organism evidence="2 3">
    <name type="scientific">Moraxella oculi</name>
    <dbReference type="NCBI Taxonomy" id="2940516"/>
    <lineage>
        <taxon>Bacteria</taxon>
        <taxon>Pseudomonadati</taxon>
        <taxon>Pseudomonadota</taxon>
        <taxon>Gammaproteobacteria</taxon>
        <taxon>Moraxellales</taxon>
        <taxon>Moraxellaceae</taxon>
        <taxon>Moraxella</taxon>
    </lineage>
</organism>
<feature type="domain" description="THIF-type NAD/FAD binding fold" evidence="1">
    <location>
        <begin position="13"/>
        <end position="247"/>
    </location>
</feature>
<name>A0ABW8U437_9GAMM</name>
<dbReference type="InterPro" id="IPR045886">
    <property type="entry name" value="ThiF/MoeB/HesA"/>
</dbReference>
<dbReference type="SUPFAM" id="SSF69572">
    <property type="entry name" value="Activating enzymes of the ubiquitin-like proteins"/>
    <property type="match status" value="1"/>
</dbReference>
<dbReference type="Pfam" id="PF00899">
    <property type="entry name" value="ThiF"/>
    <property type="match status" value="1"/>
</dbReference>
<accession>A0ABW8U437</accession>
<comment type="caution">
    <text evidence="2">The sequence shown here is derived from an EMBL/GenBank/DDBJ whole genome shotgun (WGS) entry which is preliminary data.</text>
</comment>
<evidence type="ECO:0000313" key="3">
    <source>
        <dbReference type="Proteomes" id="UP001624684"/>
    </source>
</evidence>
<dbReference type="CDD" id="cd00757">
    <property type="entry name" value="ThiF_MoeB_HesA_family"/>
    <property type="match status" value="1"/>
</dbReference>